<evidence type="ECO:0000256" key="10">
    <source>
        <dbReference type="ARBA" id="ARBA00022984"/>
    </source>
</evidence>
<sequence length="453" mass="50279">MEKRKVKKIFAMIMAFSLMFGIFQLPQKALAAEDILDIHADGAILVEASTGKVLYEKNPDTALGIASMSKMMTEYILLDSIKKGKVKWDQEYTVSDYAFKISHDTNLSNVPLRKDVKYKIKDLYQAMAIYSANAATIAIAETIGGSEENFVKMMNEKAKELGLKDYKFVNSTGLNNKDLMGMHPKGSGPTDENIMSARATAKLAFHLINDFPEVLKTSSISKQTFHAGPGEDVKMENWNWMLPSLVYGSKDNGVDGLKTGTTDFAGYCFTGTAQKNGMRVITVVLNATDGKGQGGYKARFDETKKMMDYAFANFSVKEIYPGQYKIKNHESLPVEKGKEKKVSMYTKDPVKLVIKNGEEKLYKPVFNVEKDKLNKAGKLTAPVKKGEKVGTLTAEYSGKNDFGYLDGQKSASVEVVTGEKVEKANWFVLMMRGIGGFFSDIWNGITSTVKGWF</sequence>
<comment type="pathway">
    <text evidence="2">Cell wall biogenesis; peptidoglycan biosynthesis.</text>
</comment>
<keyword evidence="6" id="KW-0645">Protease</keyword>
<dbReference type="Gene3D" id="2.60.410.10">
    <property type="entry name" value="D-Ala-D-Ala carboxypeptidase, C-terminal domain"/>
    <property type="match status" value="1"/>
</dbReference>
<evidence type="ECO:0000256" key="3">
    <source>
        <dbReference type="ARBA" id="ARBA00007164"/>
    </source>
</evidence>
<feature type="active site" description="Proton acceptor" evidence="13">
    <location>
        <position position="70"/>
    </location>
</feature>
<dbReference type="InterPro" id="IPR037167">
    <property type="entry name" value="Peptidase_S11_C_sf"/>
</dbReference>
<protein>
    <recommendedName>
        <fullName evidence="4">serine-type D-Ala-D-Ala carboxypeptidase</fullName>
        <ecNumber evidence="4">3.4.16.4</ecNumber>
    </recommendedName>
</protein>
<keyword evidence="11" id="KW-0961">Cell wall biogenesis/degradation</keyword>
<accession>A0A8E2IDR5</accession>
<keyword evidence="9" id="KW-0133">Cell shape</keyword>
<proteinExistence type="inferred from homology"/>
<dbReference type="InterPro" id="IPR001967">
    <property type="entry name" value="Peptidase_S11_N"/>
</dbReference>
<dbReference type="SUPFAM" id="SSF56601">
    <property type="entry name" value="beta-lactamase/transpeptidase-like"/>
    <property type="match status" value="1"/>
</dbReference>
<dbReference type="PRINTS" id="PR00725">
    <property type="entry name" value="DADACBPTASE1"/>
</dbReference>
<dbReference type="Proteomes" id="UP000189761">
    <property type="component" value="Unassembled WGS sequence"/>
</dbReference>
<comment type="similarity">
    <text evidence="3 15">Belongs to the peptidase S11 family.</text>
</comment>
<dbReference type="Pfam" id="PF07943">
    <property type="entry name" value="PBP5_C"/>
    <property type="match status" value="1"/>
</dbReference>
<feature type="domain" description="Peptidase S11 D-Ala-D-Ala carboxypeptidase A C-terminal" evidence="16">
    <location>
        <begin position="314"/>
        <end position="423"/>
    </location>
</feature>
<dbReference type="InterPro" id="IPR012338">
    <property type="entry name" value="Beta-lactam/transpept-like"/>
</dbReference>
<dbReference type="RefSeq" id="WP_058006773.1">
    <property type="nucleotide sequence ID" value="NZ_CP065424.1"/>
</dbReference>
<evidence type="ECO:0000256" key="4">
    <source>
        <dbReference type="ARBA" id="ARBA00012448"/>
    </source>
</evidence>
<evidence type="ECO:0000256" key="6">
    <source>
        <dbReference type="ARBA" id="ARBA00022670"/>
    </source>
</evidence>
<dbReference type="EMBL" id="MTLA01000140">
    <property type="protein sequence ID" value="OOP68041.1"/>
    <property type="molecule type" value="Genomic_DNA"/>
</dbReference>
<evidence type="ECO:0000256" key="2">
    <source>
        <dbReference type="ARBA" id="ARBA00004752"/>
    </source>
</evidence>
<dbReference type="InterPro" id="IPR015956">
    <property type="entry name" value="Peniciliin-bd_prot_C_sf"/>
</dbReference>
<dbReference type="EC" id="3.4.16.4" evidence="4"/>
<dbReference type="GO" id="GO:0006508">
    <property type="term" value="P:proteolysis"/>
    <property type="evidence" value="ECO:0007669"/>
    <property type="project" value="UniProtKB-KW"/>
</dbReference>
<dbReference type="GO" id="GO:0071555">
    <property type="term" value="P:cell wall organization"/>
    <property type="evidence" value="ECO:0007669"/>
    <property type="project" value="UniProtKB-KW"/>
</dbReference>
<keyword evidence="10" id="KW-0573">Peptidoglycan synthesis</keyword>
<comment type="caution">
    <text evidence="17">The sequence shown here is derived from an EMBL/GenBank/DDBJ whole genome shotgun (WGS) entry which is preliminary data.</text>
</comment>
<evidence type="ECO:0000313" key="18">
    <source>
        <dbReference type="Proteomes" id="UP000189761"/>
    </source>
</evidence>
<evidence type="ECO:0000259" key="16">
    <source>
        <dbReference type="SMART" id="SM00936"/>
    </source>
</evidence>
<evidence type="ECO:0000256" key="5">
    <source>
        <dbReference type="ARBA" id="ARBA00022645"/>
    </source>
</evidence>
<evidence type="ECO:0000256" key="14">
    <source>
        <dbReference type="PIRSR" id="PIRSR618044-2"/>
    </source>
</evidence>
<feature type="active site" evidence="13">
    <location>
        <position position="131"/>
    </location>
</feature>
<dbReference type="PANTHER" id="PTHR21581">
    <property type="entry name" value="D-ALANYL-D-ALANINE CARBOXYPEPTIDASE"/>
    <property type="match status" value="1"/>
</dbReference>
<dbReference type="InterPro" id="IPR018044">
    <property type="entry name" value="Peptidase_S11"/>
</dbReference>
<evidence type="ECO:0000256" key="15">
    <source>
        <dbReference type="RuleBase" id="RU004016"/>
    </source>
</evidence>
<comment type="function">
    <text evidence="1">Removes C-terminal D-alanyl residues from sugar-peptide cell wall precursors.</text>
</comment>
<gene>
    <name evidence="17" type="ORF">BWZ43_12590</name>
</gene>
<keyword evidence="18" id="KW-1185">Reference proteome</keyword>
<dbReference type="Gene3D" id="3.40.710.10">
    <property type="entry name" value="DD-peptidase/beta-lactamase superfamily"/>
    <property type="match status" value="1"/>
</dbReference>
<dbReference type="InterPro" id="IPR012907">
    <property type="entry name" value="Peptidase_S11_C"/>
</dbReference>
<dbReference type="UniPathway" id="UPA00219"/>
<evidence type="ECO:0000256" key="13">
    <source>
        <dbReference type="PIRSR" id="PIRSR618044-1"/>
    </source>
</evidence>
<evidence type="ECO:0000256" key="11">
    <source>
        <dbReference type="ARBA" id="ARBA00023316"/>
    </source>
</evidence>
<dbReference type="PANTHER" id="PTHR21581:SF11">
    <property type="entry name" value="D-ALANYL-D-ALANINE CARBOXYPEPTIDASE DACA"/>
    <property type="match status" value="1"/>
</dbReference>
<dbReference type="SUPFAM" id="SSF69189">
    <property type="entry name" value="Penicillin-binding protein associated domain"/>
    <property type="match status" value="1"/>
</dbReference>
<organism evidence="17 18">
    <name type="scientific">Heyndrickxia oleronia</name>
    <dbReference type="NCBI Taxonomy" id="38875"/>
    <lineage>
        <taxon>Bacteria</taxon>
        <taxon>Bacillati</taxon>
        <taxon>Bacillota</taxon>
        <taxon>Bacilli</taxon>
        <taxon>Bacillales</taxon>
        <taxon>Bacillaceae</taxon>
        <taxon>Heyndrickxia</taxon>
    </lineage>
</organism>
<feature type="binding site" evidence="14">
    <location>
        <position position="258"/>
    </location>
    <ligand>
        <name>substrate</name>
    </ligand>
</feature>
<keyword evidence="5 17" id="KW-0121">Carboxypeptidase</keyword>
<evidence type="ECO:0000256" key="7">
    <source>
        <dbReference type="ARBA" id="ARBA00022729"/>
    </source>
</evidence>
<dbReference type="Pfam" id="PF00768">
    <property type="entry name" value="Peptidase_S11"/>
    <property type="match status" value="1"/>
</dbReference>
<comment type="catalytic activity">
    <reaction evidence="12">
        <text>Preferential cleavage: (Ac)2-L-Lys-D-Ala-|-D-Ala. Also transpeptidation of peptidyl-alanyl moieties that are N-acyl substituents of D-alanine.</text>
        <dbReference type="EC" id="3.4.16.4"/>
    </reaction>
</comment>
<evidence type="ECO:0000256" key="9">
    <source>
        <dbReference type="ARBA" id="ARBA00022960"/>
    </source>
</evidence>
<feature type="active site" description="Proton acceptor" evidence="13">
    <location>
        <position position="67"/>
    </location>
</feature>
<dbReference type="GO" id="GO:0008360">
    <property type="term" value="P:regulation of cell shape"/>
    <property type="evidence" value="ECO:0007669"/>
    <property type="project" value="UniProtKB-KW"/>
</dbReference>
<dbReference type="SMART" id="SM00936">
    <property type="entry name" value="PBP5_C"/>
    <property type="match status" value="1"/>
</dbReference>
<dbReference type="GO" id="GO:0009252">
    <property type="term" value="P:peptidoglycan biosynthetic process"/>
    <property type="evidence" value="ECO:0007669"/>
    <property type="project" value="UniProtKB-UniPathway"/>
</dbReference>
<keyword evidence="7" id="KW-0732">Signal</keyword>
<keyword evidence="8" id="KW-0378">Hydrolase</keyword>
<evidence type="ECO:0000256" key="1">
    <source>
        <dbReference type="ARBA" id="ARBA00003217"/>
    </source>
</evidence>
<evidence type="ECO:0000256" key="12">
    <source>
        <dbReference type="ARBA" id="ARBA00034000"/>
    </source>
</evidence>
<reference evidence="17 18" key="1">
    <citation type="submission" date="2017-01" db="EMBL/GenBank/DDBJ databases">
        <title>Draft genome sequence of Bacillus oleronius.</title>
        <authorList>
            <person name="Allam M."/>
        </authorList>
    </citation>
    <scope>NUCLEOTIDE SEQUENCE [LARGE SCALE GENOMIC DNA]</scope>
    <source>
        <strain evidence="17 18">DSM 9356</strain>
    </source>
</reference>
<evidence type="ECO:0000313" key="17">
    <source>
        <dbReference type="EMBL" id="OOP68041.1"/>
    </source>
</evidence>
<name>A0A8E2IDR5_9BACI</name>
<dbReference type="AlphaFoldDB" id="A0A8E2IDR5"/>
<dbReference type="GO" id="GO:0009002">
    <property type="term" value="F:serine-type D-Ala-D-Ala carboxypeptidase activity"/>
    <property type="evidence" value="ECO:0007669"/>
    <property type="project" value="UniProtKB-EC"/>
</dbReference>
<evidence type="ECO:0000256" key="8">
    <source>
        <dbReference type="ARBA" id="ARBA00022801"/>
    </source>
</evidence>